<name>A0AAU8RIH2_9FLAO</name>
<evidence type="ECO:0000313" key="5">
    <source>
        <dbReference type="Proteomes" id="UP000030786"/>
    </source>
</evidence>
<feature type="transmembrane region" description="Helical" evidence="1">
    <location>
        <begin position="12"/>
        <end position="30"/>
    </location>
</feature>
<feature type="domain" description="DUF4010" evidence="3">
    <location>
        <begin position="189"/>
        <end position="394"/>
    </location>
</feature>
<feature type="transmembrane region" description="Helical" evidence="1">
    <location>
        <begin position="244"/>
        <end position="266"/>
    </location>
</feature>
<feature type="transmembrane region" description="Helical" evidence="1">
    <location>
        <begin position="42"/>
        <end position="60"/>
    </location>
</feature>
<feature type="transmembrane region" description="Helical" evidence="1">
    <location>
        <begin position="312"/>
        <end position="329"/>
    </location>
</feature>
<dbReference type="EMBL" id="CP009976">
    <property type="protein sequence ID" value="AIZ42223.1"/>
    <property type="molecule type" value="Genomic_DNA"/>
</dbReference>
<dbReference type="PANTHER" id="PTHR39084">
    <property type="entry name" value="MEMBRANE PROTEIN-RELATED"/>
    <property type="match status" value="1"/>
</dbReference>
<feature type="transmembrane region" description="Helical" evidence="1">
    <location>
        <begin position="151"/>
        <end position="169"/>
    </location>
</feature>
<feature type="domain" description="MgtC/SapB/SrpB/YhiD N-terminal" evidence="2">
    <location>
        <begin position="18"/>
        <end position="139"/>
    </location>
</feature>
<feature type="transmembrane region" description="Helical" evidence="1">
    <location>
        <begin position="211"/>
        <end position="232"/>
    </location>
</feature>
<keyword evidence="1" id="KW-1133">Transmembrane helix</keyword>
<keyword evidence="1" id="KW-0812">Transmembrane</keyword>
<keyword evidence="1" id="KW-0472">Membrane</keyword>
<feature type="transmembrane region" description="Helical" evidence="1">
    <location>
        <begin position="181"/>
        <end position="202"/>
    </location>
</feature>
<evidence type="ECO:0000256" key="1">
    <source>
        <dbReference type="SAM" id="Phobius"/>
    </source>
</evidence>
<reference evidence="4 5" key="1">
    <citation type="journal article" date="2014" name="Environ. Microbiol.">
        <title>Contrasting genomic patterns and infection strategies of two co-existing Bacteroidetes podovirus genera.</title>
        <authorList>
            <person name="Holmfeldt K."/>
            <person name="Howard-Varona C."/>
            <person name="Solonenko N."/>
            <person name="Sullivan M.B."/>
        </authorList>
    </citation>
    <scope>NUCLEOTIDE SEQUENCE [LARGE SCALE GENOMIC DNA]</scope>
    <source>
        <strain evidence="4 5">18</strain>
    </source>
</reference>
<dbReference type="Proteomes" id="UP000030786">
    <property type="component" value="Chromosome"/>
</dbReference>
<feature type="transmembrane region" description="Helical" evidence="1">
    <location>
        <begin position="370"/>
        <end position="391"/>
    </location>
</feature>
<feature type="transmembrane region" description="Helical" evidence="1">
    <location>
        <begin position="403"/>
        <end position="421"/>
    </location>
</feature>
<dbReference type="GeneID" id="78061436"/>
<dbReference type="RefSeq" id="WP_029446014.1">
    <property type="nucleotide sequence ID" value="NZ_CP009976.1"/>
</dbReference>
<evidence type="ECO:0000259" key="3">
    <source>
        <dbReference type="Pfam" id="PF13194"/>
    </source>
</evidence>
<evidence type="ECO:0000313" key="4">
    <source>
        <dbReference type="EMBL" id="AIZ42223.1"/>
    </source>
</evidence>
<sequence>MDTIHYLSELMGSYMLGILISIGIGLIIGLEREYDKLKKEAGFAGIRTFPIVTILGFIIGNLSESFTVWLPIVTLVAFILFLGFSQFSKANSSYSNDLTTDLALMTTFVLGLMASKGLYREAVATAVIITTLLSLKTRFKIVISNITADELSAFIKFSIIALLILPFLPNKDLGINNLINPFEIGSVIVIVSFLNFIGYFLVKFVGSKKGILLTALLGGLISSTAVTWSYASKSKEFPELSKKYSAGILLASAIMFPRLALLIGIFNSALVPSILIPFTVLTLICLGAALLLVHKQTSKPDSDIKLGNPLNLVNAIGFGVIYMIIRFAVFYGKLFFGDEGLYYTALIAGLADTDAITISMAKFSETTGNYVTATAIIITAILSNMVVKLGISLINGSKETRKIIGLTFSSIVILGILYVLFA</sequence>
<dbReference type="KEGG" id="cbat:M666_11860"/>
<dbReference type="InterPro" id="IPR025105">
    <property type="entry name" value="DUF4010"/>
</dbReference>
<gene>
    <name evidence="4" type="ORF">M666_11860</name>
</gene>
<dbReference type="PANTHER" id="PTHR39084:SF1">
    <property type="entry name" value="DUF4010 DOMAIN-CONTAINING PROTEIN"/>
    <property type="match status" value="1"/>
</dbReference>
<feature type="transmembrane region" description="Helical" evidence="1">
    <location>
        <begin position="273"/>
        <end position="292"/>
    </location>
</feature>
<dbReference type="InterPro" id="IPR049177">
    <property type="entry name" value="MgtC_SapB_SrpB_YhiD_N"/>
</dbReference>
<accession>A0AAU8RIH2</accession>
<dbReference type="AlphaFoldDB" id="A0AAU8RIH2"/>
<organism evidence="4 5">
    <name type="scientific">Cellulophaga baltica 18</name>
    <dbReference type="NCBI Taxonomy" id="1348584"/>
    <lineage>
        <taxon>Bacteria</taxon>
        <taxon>Pseudomonadati</taxon>
        <taxon>Bacteroidota</taxon>
        <taxon>Flavobacteriia</taxon>
        <taxon>Flavobacteriales</taxon>
        <taxon>Flavobacteriaceae</taxon>
        <taxon>Cellulophaga</taxon>
    </lineage>
</organism>
<proteinExistence type="predicted"/>
<dbReference type="Pfam" id="PF13194">
    <property type="entry name" value="DUF4010"/>
    <property type="match status" value="1"/>
</dbReference>
<protein>
    <submittedName>
        <fullName evidence="4">Membrane protein</fullName>
    </submittedName>
</protein>
<feature type="transmembrane region" description="Helical" evidence="1">
    <location>
        <begin position="66"/>
        <end position="86"/>
    </location>
</feature>
<dbReference type="Pfam" id="PF02308">
    <property type="entry name" value="MgtC"/>
    <property type="match status" value="1"/>
</dbReference>
<evidence type="ECO:0000259" key="2">
    <source>
        <dbReference type="Pfam" id="PF02308"/>
    </source>
</evidence>